<name>A0A1J4JDW8_9EUKA</name>
<feature type="repeat" description="WD" evidence="1">
    <location>
        <begin position="501"/>
        <end position="542"/>
    </location>
</feature>
<dbReference type="Gene3D" id="2.130.10.10">
    <property type="entry name" value="YVTN repeat-like/Quinoprotein amine dehydrogenase"/>
    <property type="match status" value="2"/>
</dbReference>
<protein>
    <recommendedName>
        <fullName evidence="5">WD repeat protein</fullName>
    </recommendedName>
</protein>
<dbReference type="SUPFAM" id="SSF101908">
    <property type="entry name" value="Putative isomerase YbhE"/>
    <property type="match status" value="1"/>
</dbReference>
<keyword evidence="4" id="KW-1185">Reference proteome</keyword>
<dbReference type="VEuPathDB" id="TrichDB:TRFO_09744"/>
<dbReference type="GeneID" id="94829742"/>
<evidence type="ECO:0000256" key="1">
    <source>
        <dbReference type="PROSITE-ProRule" id="PRU00221"/>
    </source>
</evidence>
<dbReference type="Proteomes" id="UP000179807">
    <property type="component" value="Unassembled WGS sequence"/>
</dbReference>
<gene>
    <name evidence="3" type="ORF">TRFO_09744</name>
</gene>
<keyword evidence="2" id="KW-0175">Coiled coil</keyword>
<dbReference type="PANTHER" id="PTHR32215:SF0">
    <property type="entry name" value="CILIA- AND FLAGELLA-ASSOCIATED PROTEIN 57"/>
    <property type="match status" value="1"/>
</dbReference>
<feature type="repeat" description="WD" evidence="1">
    <location>
        <begin position="644"/>
        <end position="677"/>
    </location>
</feature>
<dbReference type="SMART" id="SM00320">
    <property type="entry name" value="WD40"/>
    <property type="match status" value="6"/>
</dbReference>
<feature type="coiled-coil region" evidence="2">
    <location>
        <begin position="1149"/>
        <end position="1176"/>
    </location>
</feature>
<dbReference type="Pfam" id="PF00400">
    <property type="entry name" value="WD40"/>
    <property type="match status" value="2"/>
</dbReference>
<dbReference type="PROSITE" id="PS50082">
    <property type="entry name" value="WD_REPEATS_2"/>
    <property type="match status" value="2"/>
</dbReference>
<feature type="coiled-coil region" evidence="2">
    <location>
        <begin position="841"/>
        <end position="943"/>
    </location>
</feature>
<dbReference type="RefSeq" id="XP_068349986.1">
    <property type="nucleotide sequence ID" value="XM_068495038.1"/>
</dbReference>
<dbReference type="EMBL" id="MLAK01001149">
    <property type="protein sequence ID" value="OHS96849.1"/>
    <property type="molecule type" value="Genomic_DNA"/>
</dbReference>
<dbReference type="PANTHER" id="PTHR32215">
    <property type="entry name" value="CILIA- AND FLAGELLA-ASSOCIATED PROTEIN 57"/>
    <property type="match status" value="1"/>
</dbReference>
<dbReference type="SUPFAM" id="SSF50978">
    <property type="entry name" value="WD40 repeat-like"/>
    <property type="match status" value="1"/>
</dbReference>
<evidence type="ECO:0000313" key="4">
    <source>
        <dbReference type="Proteomes" id="UP000179807"/>
    </source>
</evidence>
<dbReference type="PROSITE" id="PS50294">
    <property type="entry name" value="WD_REPEATS_REGION"/>
    <property type="match status" value="1"/>
</dbReference>
<dbReference type="InterPro" id="IPR052993">
    <property type="entry name" value="CFA-57"/>
</dbReference>
<keyword evidence="1" id="KW-0853">WD repeat</keyword>
<accession>A0A1J4JDW8</accession>
<feature type="coiled-coil region" evidence="2">
    <location>
        <begin position="1007"/>
        <end position="1055"/>
    </location>
</feature>
<organism evidence="3 4">
    <name type="scientific">Tritrichomonas foetus</name>
    <dbReference type="NCBI Taxonomy" id="1144522"/>
    <lineage>
        <taxon>Eukaryota</taxon>
        <taxon>Metamonada</taxon>
        <taxon>Parabasalia</taxon>
        <taxon>Tritrichomonadida</taxon>
        <taxon>Tritrichomonadidae</taxon>
        <taxon>Tritrichomonas</taxon>
    </lineage>
</organism>
<sequence>MTTYTGLRLEPVSALGITLLENGTIFWNASRQFFYPVGQHIRHYHLETNQAQFLFPERFGSNCAEVIKICDVASTSNGQFIAISEVYRPNHGILSIYDSETQVAHVHLRHDEIDRFISLSFSNDGSFISALGVGTNDNRVFVWKMGRQVALIAIISVSNNIKSICFDPQDSYRLVLVGSTGMYSVHVNTIDKVLKEIENEQSFEHYAFVTSIAGLLFASSGPNLYTIMSDQVLEVTQPLKNENIDFIRSIRNFVFLISKNIIHLYKANATEPYLNYIGPIDLSIQSITEFSPSPDGDLAVVLYDNSYAGLLDINVALKIIKQNTETKENSSIHLEKSQEDELNDFLETQAELDTEMQDNIVNVKEMQQFIGLFIPLQIRYHIGPIVAIATCPRKPLLATCGGQDRTLLVWNLAKKCVIASERLSEPVNSCNFHPSGDLLAVGTSEKLLLYSLTFDSLVLRGKWESFSCTCVSFSNGGHLLAAGSLIIKVISTYSAKTVTSLRGHNLTVKSITWAPNDAFFISSGIDGNVFKWSAKSWDRETEVSLPTQCINAMLTNSSAAANSDSIAESISMGYNILVATSNNTIYDLDQKSERMPNRRRNITAVNMPVPFSLISGDTRGNLQVIPYPLLPAGEENPFHIGVEVAVHTSPVHCIVSSSDGQTLFSASEDSSIFIFNIVQPHQMVIAAPVSMAFSRGDQSFLIERDTFDEKKENLSRLREMMNLHRSQYQCAKTKMTEQHSREIVQQKNRWQMTLCSLQKQVHALANQKTEQEKKATEMIAESDSQHFVKIKKVKELYENKLSEQTKRSAELMKEKIRVQCEFEEKLHRMTEEFKKKLLDHREEAQKQLEIQATDNADAEKEFKQVQRLQIEEVAVLQAEHEREMEEYRQQFEQRIIDLNNQIDRVRTELVGDQDTYDSQVERKNQLKMEKEKIQQEKAVLLRKQKVCTEQINVLKNELLARSERVERQTSHLLAFKSKNDELNKWRNVMDFRLNELKTQTEPKNKEIEVLKKKIETNETLLRSMKRTSQFDQDKLNKMESDINELYNEIIKSENAATKCDAKIKQFKNRVHSVYTEIDPEFWGRELRKMYKEFVTYTHVDQEDQTMMETLTEFDRHKTALASKVLELRNKVEADSQTSGNSFLKQIRKNEDLISDLSKLREENRRLRSELHFVTTNINTLMRQCSRESKSLETKVRTMFKSSIICQPTQPNLTKRGAKSGIPTIVEHFV</sequence>
<evidence type="ECO:0008006" key="5">
    <source>
        <dbReference type="Google" id="ProtNLM"/>
    </source>
</evidence>
<evidence type="ECO:0000256" key="2">
    <source>
        <dbReference type="SAM" id="Coils"/>
    </source>
</evidence>
<reference evidence="3" key="1">
    <citation type="submission" date="2016-10" db="EMBL/GenBank/DDBJ databases">
        <authorList>
            <person name="Benchimol M."/>
            <person name="Almeida L.G."/>
            <person name="Vasconcelos A.T."/>
            <person name="Perreira-Neves A."/>
            <person name="Rosa I.A."/>
            <person name="Tasca T."/>
            <person name="Bogo M.R."/>
            <person name="de Souza W."/>
        </authorList>
    </citation>
    <scope>NUCLEOTIDE SEQUENCE [LARGE SCALE GENOMIC DNA]</scope>
    <source>
        <strain evidence="3">K</strain>
    </source>
</reference>
<dbReference type="AlphaFoldDB" id="A0A1J4JDW8"/>
<dbReference type="InterPro" id="IPR001680">
    <property type="entry name" value="WD40_rpt"/>
</dbReference>
<evidence type="ECO:0000313" key="3">
    <source>
        <dbReference type="EMBL" id="OHS96849.1"/>
    </source>
</evidence>
<dbReference type="InterPro" id="IPR015943">
    <property type="entry name" value="WD40/YVTN_repeat-like_dom_sf"/>
</dbReference>
<comment type="caution">
    <text evidence="3">The sequence shown here is derived from an EMBL/GenBank/DDBJ whole genome shotgun (WGS) entry which is preliminary data.</text>
</comment>
<proteinExistence type="predicted"/>
<dbReference type="OrthoDB" id="10251741at2759"/>
<dbReference type="InterPro" id="IPR036322">
    <property type="entry name" value="WD40_repeat_dom_sf"/>
</dbReference>